<dbReference type="AlphaFoldDB" id="A0A8T2IKE7"/>
<evidence type="ECO:0000256" key="3">
    <source>
        <dbReference type="ARBA" id="ARBA00022480"/>
    </source>
</evidence>
<keyword evidence="15" id="KW-1185">Reference proteome</keyword>
<evidence type="ECO:0000256" key="6">
    <source>
        <dbReference type="ARBA" id="ARBA00022989"/>
    </source>
</evidence>
<comment type="caution">
    <text evidence="14">The sequence shown here is derived from an EMBL/GenBank/DDBJ whole genome shotgun (WGS) entry which is preliminary data.</text>
</comment>
<sequence length="300" mass="33777">MSWGFEITCLVESLAGIVLSLFIISAALIHPCRTGETLNPSDQIIVGITISNILFCGVNCAFIMIINVFSEMLHTSSIFHTLRFFLAYATVSGAWLSTCRCFFFFVKISNFRLGFLSRIKAQIDNLALYLILAAEVFSIGKSLLFTFTCTSLEHENSTASLIANETFYRSNNLCSLGLMTIICLSPFLILTVTTMKIIVSLYKHTNQMQQKTGDVGGPNLNVLRRAARMMTSLFIFYLLAYAITIGTLFPQNFTVLYWIFYTLFCSLGFVQPIILIQGNSRLLQTCTKILNQCRKIKWQP</sequence>
<protein>
    <recommendedName>
        <fullName evidence="12">Taste receptor type 2</fullName>
    </recommendedName>
</protein>
<name>A0A8T2IKE7_9PIPI</name>
<keyword evidence="6 13" id="KW-1133">Transmembrane helix</keyword>
<feature type="transmembrane region" description="Helical" evidence="13">
    <location>
        <begin position="126"/>
        <end position="147"/>
    </location>
</feature>
<dbReference type="SUPFAM" id="SSF81321">
    <property type="entry name" value="Family A G protein-coupled receptor-like"/>
    <property type="match status" value="1"/>
</dbReference>
<dbReference type="GO" id="GO:0004930">
    <property type="term" value="F:G protein-coupled receptor activity"/>
    <property type="evidence" value="ECO:0007669"/>
    <property type="project" value="UniProtKB-KW"/>
</dbReference>
<evidence type="ECO:0000256" key="11">
    <source>
        <dbReference type="RuleBase" id="RU004423"/>
    </source>
</evidence>
<feature type="transmembrane region" description="Helical" evidence="13">
    <location>
        <begin position="229"/>
        <end position="249"/>
    </location>
</feature>
<evidence type="ECO:0000256" key="8">
    <source>
        <dbReference type="ARBA" id="ARBA00023136"/>
    </source>
</evidence>
<evidence type="ECO:0000256" key="5">
    <source>
        <dbReference type="ARBA" id="ARBA00022692"/>
    </source>
</evidence>
<keyword evidence="5 12" id="KW-0812">Transmembrane</keyword>
<evidence type="ECO:0000256" key="7">
    <source>
        <dbReference type="ARBA" id="ARBA00023040"/>
    </source>
</evidence>
<dbReference type="GO" id="GO:0033038">
    <property type="term" value="F:bitter taste receptor activity"/>
    <property type="evidence" value="ECO:0007669"/>
    <property type="project" value="InterPro"/>
</dbReference>
<proteinExistence type="inferred from homology"/>
<keyword evidence="7 12" id="KW-0297">G-protein coupled receptor</keyword>
<feature type="transmembrane region" description="Helical" evidence="13">
    <location>
        <begin position="85"/>
        <end position="106"/>
    </location>
</feature>
<evidence type="ECO:0000313" key="14">
    <source>
        <dbReference type="EMBL" id="KAG8433425.1"/>
    </source>
</evidence>
<feature type="transmembrane region" description="Helical" evidence="13">
    <location>
        <begin position="13"/>
        <end position="32"/>
    </location>
</feature>
<evidence type="ECO:0000256" key="12">
    <source>
        <dbReference type="RuleBase" id="RU004424"/>
    </source>
</evidence>
<dbReference type="PANTHER" id="PTHR11394">
    <property type="entry name" value="TASTE RECEPTOR TYPE 2"/>
    <property type="match status" value="1"/>
</dbReference>
<dbReference type="Proteomes" id="UP000812440">
    <property type="component" value="Chromosome 9"/>
</dbReference>
<keyword evidence="10 12" id="KW-0807">Transducer</keyword>
<evidence type="ECO:0000256" key="2">
    <source>
        <dbReference type="ARBA" id="ARBA00007376"/>
    </source>
</evidence>
<feature type="transmembrane region" description="Helical" evidence="13">
    <location>
        <begin position="255"/>
        <end position="276"/>
    </location>
</feature>
<evidence type="ECO:0000256" key="9">
    <source>
        <dbReference type="ARBA" id="ARBA00023170"/>
    </source>
</evidence>
<dbReference type="Gene3D" id="1.20.1070.10">
    <property type="entry name" value="Rhodopsin 7-helix transmembrane proteins"/>
    <property type="match status" value="1"/>
</dbReference>
<dbReference type="PANTHER" id="PTHR11394:SF147">
    <property type="entry name" value="TASTE RECEPTOR TYPE 2"/>
    <property type="match status" value="1"/>
</dbReference>
<dbReference type="GO" id="GO:0016020">
    <property type="term" value="C:membrane"/>
    <property type="evidence" value="ECO:0007669"/>
    <property type="project" value="UniProtKB-SubCell"/>
</dbReference>
<dbReference type="InterPro" id="IPR007960">
    <property type="entry name" value="TAS2R"/>
</dbReference>
<evidence type="ECO:0000256" key="1">
    <source>
        <dbReference type="ARBA" id="ARBA00004141"/>
    </source>
</evidence>
<accession>A0A8T2IKE7</accession>
<evidence type="ECO:0000256" key="13">
    <source>
        <dbReference type="SAM" id="Phobius"/>
    </source>
</evidence>
<keyword evidence="3 12" id="KW-0919">Taste</keyword>
<evidence type="ECO:0000313" key="15">
    <source>
        <dbReference type="Proteomes" id="UP000812440"/>
    </source>
</evidence>
<evidence type="ECO:0000256" key="4">
    <source>
        <dbReference type="ARBA" id="ARBA00022606"/>
    </source>
</evidence>
<keyword evidence="4 12" id="KW-0716">Sensory transduction</keyword>
<keyword evidence="9 12" id="KW-0675">Receptor</keyword>
<dbReference type="OrthoDB" id="8876749at2759"/>
<evidence type="ECO:0000256" key="10">
    <source>
        <dbReference type="ARBA" id="ARBA00023224"/>
    </source>
</evidence>
<dbReference type="Pfam" id="PF05296">
    <property type="entry name" value="TAS2R"/>
    <property type="match status" value="1"/>
</dbReference>
<feature type="transmembrane region" description="Helical" evidence="13">
    <location>
        <begin position="176"/>
        <end position="202"/>
    </location>
</feature>
<keyword evidence="8 12" id="KW-0472">Membrane</keyword>
<reference evidence="14" key="1">
    <citation type="thesis" date="2020" institute="ProQuest LLC" country="789 East Eisenhower Parkway, Ann Arbor, MI, USA">
        <title>Comparative Genomics and Chromosome Evolution.</title>
        <authorList>
            <person name="Mudd A.B."/>
        </authorList>
    </citation>
    <scope>NUCLEOTIDE SEQUENCE</scope>
    <source>
        <strain evidence="14">Female2</strain>
        <tissue evidence="14">Blood</tissue>
    </source>
</reference>
<feature type="transmembrane region" description="Helical" evidence="13">
    <location>
        <begin position="44"/>
        <end position="65"/>
    </location>
</feature>
<organism evidence="14 15">
    <name type="scientific">Hymenochirus boettgeri</name>
    <name type="common">Congo dwarf clawed frog</name>
    <dbReference type="NCBI Taxonomy" id="247094"/>
    <lineage>
        <taxon>Eukaryota</taxon>
        <taxon>Metazoa</taxon>
        <taxon>Chordata</taxon>
        <taxon>Craniata</taxon>
        <taxon>Vertebrata</taxon>
        <taxon>Euteleostomi</taxon>
        <taxon>Amphibia</taxon>
        <taxon>Batrachia</taxon>
        <taxon>Anura</taxon>
        <taxon>Pipoidea</taxon>
        <taxon>Pipidae</taxon>
        <taxon>Pipinae</taxon>
        <taxon>Hymenochirus</taxon>
    </lineage>
</organism>
<comment type="subcellular location">
    <subcellularLocation>
        <location evidence="1 12">Membrane</location>
        <topology evidence="1 12">Multi-pass membrane protein</topology>
    </subcellularLocation>
</comment>
<comment type="similarity">
    <text evidence="2 11">Belongs to the G-protein coupled receptor T2R family.</text>
</comment>
<gene>
    <name evidence="14" type="ORF">GDO86_017634</name>
</gene>
<dbReference type="EMBL" id="JAACNH010000009">
    <property type="protein sequence ID" value="KAG8433425.1"/>
    <property type="molecule type" value="Genomic_DNA"/>
</dbReference>